<feature type="transmembrane region" description="Helical" evidence="1">
    <location>
        <begin position="41"/>
        <end position="60"/>
    </location>
</feature>
<evidence type="ECO:0000256" key="1">
    <source>
        <dbReference type="SAM" id="Phobius"/>
    </source>
</evidence>
<organism evidence="2 3">
    <name type="scientific">Enterococcus phage nattely</name>
    <dbReference type="NCBI Taxonomy" id="2719593"/>
    <lineage>
        <taxon>Viruses</taxon>
        <taxon>Duplodnaviria</taxon>
        <taxon>Heunggongvirae</taxon>
        <taxon>Uroviricota</taxon>
        <taxon>Caudoviricetes</taxon>
        <taxon>Andrewesvirinae</taxon>
        <taxon>Vipetofemvirus</taxon>
        <taxon>Vipetofemvirus nattely</taxon>
    </lineage>
</organism>
<evidence type="ECO:0008006" key="4">
    <source>
        <dbReference type="Google" id="ProtNLM"/>
    </source>
</evidence>
<evidence type="ECO:0000313" key="2">
    <source>
        <dbReference type="EMBL" id="QIQ66273.1"/>
    </source>
</evidence>
<reference evidence="3" key="1">
    <citation type="submission" date="2020-02" db="EMBL/GenBank/DDBJ databases">
        <authorList>
            <person name="Olsen N.S."/>
            <person name="Forero-Junco L."/>
            <person name="Kot W."/>
            <person name="Hansen L.H."/>
        </authorList>
    </citation>
    <scope>NUCLEOTIDE SEQUENCE [LARGE SCALE GENOMIC DNA]</scope>
</reference>
<protein>
    <recommendedName>
        <fullName evidence="4">Holin</fullName>
    </recommendedName>
</protein>
<evidence type="ECO:0000313" key="3">
    <source>
        <dbReference type="Proteomes" id="UP000501773"/>
    </source>
</evidence>
<feature type="transmembrane region" description="Helical" evidence="1">
    <location>
        <begin position="16"/>
        <end position="34"/>
    </location>
</feature>
<keyword evidence="1" id="KW-1133">Transmembrane helix</keyword>
<gene>
    <name evidence="2" type="ORF">nattely_106</name>
</gene>
<name>A0A6G9LKW7_9CAUD</name>
<accession>A0A6G9LKW7</accession>
<keyword evidence="1" id="KW-0812">Transmembrane</keyword>
<sequence length="121" mass="13019">MLEMIANATAALHNNYILMIGAGVFLVTYLFKNVEKIDNRLLPIIAVTTGVVIGIFATWITGNSIAIGVYDGFLAGLIAAGGKDLIKIVAAILSGKIKDWDNIEDLLDDGQLNESNKKKDK</sequence>
<proteinExistence type="predicted"/>
<dbReference type="EMBL" id="MT119360">
    <property type="protein sequence ID" value="QIQ66273.1"/>
    <property type="molecule type" value="Genomic_DNA"/>
</dbReference>
<dbReference type="Proteomes" id="UP000501773">
    <property type="component" value="Segment"/>
</dbReference>
<keyword evidence="3" id="KW-1185">Reference proteome</keyword>
<keyword evidence="1" id="KW-0472">Membrane</keyword>